<reference evidence="1 2" key="1">
    <citation type="submission" date="2020-07" db="EMBL/GenBank/DDBJ databases">
        <title>Genomic analyses of the natural microbiome of Caenorhabditis elegans.</title>
        <authorList>
            <person name="Samuel B."/>
        </authorList>
    </citation>
    <scope>NUCLEOTIDE SEQUENCE [LARGE SCALE GENOMIC DNA]</scope>
    <source>
        <strain evidence="1 2">BIGb0408</strain>
    </source>
</reference>
<keyword evidence="1" id="KW-0378">Hydrolase</keyword>
<dbReference type="GO" id="GO:0016787">
    <property type="term" value="F:hydrolase activity"/>
    <property type="evidence" value="ECO:0007669"/>
    <property type="project" value="UniProtKB-KW"/>
</dbReference>
<dbReference type="Gene3D" id="3.90.190.10">
    <property type="entry name" value="Protein tyrosine phosphatase superfamily"/>
    <property type="match status" value="1"/>
</dbReference>
<dbReference type="EMBL" id="JACBYV010000001">
    <property type="protein sequence ID" value="NYH72387.1"/>
    <property type="molecule type" value="Genomic_DNA"/>
</dbReference>
<dbReference type="Proteomes" id="UP000578688">
    <property type="component" value="Unassembled WGS sequence"/>
</dbReference>
<dbReference type="SUPFAM" id="SSF52799">
    <property type="entry name" value="(Phosphotyrosine protein) phosphatases II"/>
    <property type="match status" value="1"/>
</dbReference>
<proteinExistence type="predicted"/>
<organism evidence="1 2">
    <name type="scientific">Phytopseudomonas flavescens</name>
    <dbReference type="NCBI Taxonomy" id="29435"/>
    <lineage>
        <taxon>Bacteria</taxon>
        <taxon>Pseudomonadati</taxon>
        <taxon>Pseudomonadota</taxon>
        <taxon>Gammaproteobacteria</taxon>
        <taxon>Pseudomonadales</taxon>
        <taxon>Pseudomonadaceae</taxon>
        <taxon>Phytopseudomonas</taxon>
    </lineage>
</organism>
<dbReference type="CDD" id="cd14503">
    <property type="entry name" value="PTP-bact"/>
    <property type="match status" value="1"/>
</dbReference>
<comment type="caution">
    <text evidence="1">The sequence shown here is derived from an EMBL/GenBank/DDBJ whole genome shotgun (WGS) entry which is preliminary data.</text>
</comment>
<dbReference type="AlphaFoldDB" id="A0A7Y9XJH6"/>
<dbReference type="RefSeq" id="WP_052493874.1">
    <property type="nucleotide sequence ID" value="NZ_JACBYV010000001.1"/>
</dbReference>
<evidence type="ECO:0000313" key="1">
    <source>
        <dbReference type="EMBL" id="NYH72387.1"/>
    </source>
</evidence>
<protein>
    <submittedName>
        <fullName evidence="1">Protein tyrosine phosphatase (PTP) superfamily phosphohydrolase (DUF442 family)</fullName>
    </submittedName>
</protein>
<accession>A0A7Y9XJH6</accession>
<dbReference type="InterPro" id="IPR029021">
    <property type="entry name" value="Prot-tyrosine_phosphatase-like"/>
</dbReference>
<evidence type="ECO:0000313" key="2">
    <source>
        <dbReference type="Proteomes" id="UP000578688"/>
    </source>
</evidence>
<keyword evidence="2" id="KW-1185">Reference proteome</keyword>
<sequence>MVHDIKSLRIISESVWTAGQPSKTELVALHELGFALVMNIAPIDPRYSLPNEQELVQSLGMRYVHQPVSFQNPTIADFELFAATLDELRSERMLIHCAANYRVSVFYGVYAMSALGWSAQQCQALIGDVWNIEEFPVWDALARKLMALQEQA</sequence>
<gene>
    <name evidence="1" type="ORF">FHR27_000997</name>
</gene>
<name>A0A7Y9XJH6_9GAMM</name>